<evidence type="ECO:0000259" key="3">
    <source>
        <dbReference type="PROSITE" id="PS51925"/>
    </source>
</evidence>
<dbReference type="PROSITE" id="PS51925">
    <property type="entry name" value="SWIB_MDM2"/>
    <property type="match status" value="1"/>
</dbReference>
<reference evidence="4" key="1">
    <citation type="journal article" date="2016" name="PLoS Negl. Trop. Dis.">
        <title>A Deep Insight into the Sialome of Rhodnius neglectus, a Vector of Chagas Disease.</title>
        <authorList>
            <person name="Santiago P.B."/>
            <person name="Assumpcao T.C."/>
            <person name="Araujo C.N."/>
            <person name="Bastos I.M."/>
            <person name="Neves D."/>
            <person name="Silva I.G."/>
            <person name="Charneau S."/>
            <person name="Queiroz R.M."/>
            <person name="Raiol T."/>
            <person name="Oliveira J.V."/>
            <person name="Sousa M.V."/>
            <person name="Calvo E."/>
            <person name="Ribeiro J.M."/>
            <person name="Santana J.M."/>
        </authorList>
    </citation>
    <scope>NUCLEOTIDE SEQUENCE</scope>
    <source>
        <tissue evidence="4">Salivary glands</tissue>
    </source>
</reference>
<dbReference type="AlphaFoldDB" id="A0A0P4VWG3"/>
<dbReference type="EMBL" id="GDKW01000135">
    <property type="protein sequence ID" value="JAI56460.1"/>
    <property type="molecule type" value="mRNA"/>
</dbReference>
<dbReference type="InterPro" id="IPR038041">
    <property type="entry name" value="SMARCD1_SWIB_dom"/>
</dbReference>
<dbReference type="Gene3D" id="1.10.245.10">
    <property type="entry name" value="SWIB/MDM2 domain"/>
    <property type="match status" value="1"/>
</dbReference>
<dbReference type="GO" id="GO:0005634">
    <property type="term" value="C:nucleus"/>
    <property type="evidence" value="ECO:0007669"/>
    <property type="project" value="UniProtKB-ARBA"/>
</dbReference>
<dbReference type="InterPro" id="IPR036885">
    <property type="entry name" value="SWIB_MDM2_dom_sf"/>
</dbReference>
<name>A0A0P4VWG3_9HEMI</name>
<dbReference type="InterPro" id="IPR003121">
    <property type="entry name" value="SWIB_MDM2_domain"/>
</dbReference>
<accession>A0A0P4VWG3</accession>
<dbReference type="CDD" id="cd17674">
    <property type="entry name" value="SWIB_BAF60A"/>
    <property type="match status" value="1"/>
</dbReference>
<dbReference type="FunFam" id="1.10.245.10:FF:000001">
    <property type="entry name" value="SWI/SNF-related matrix-associated regulator of chromatin subfamily D member 3 isoform 1"/>
    <property type="match status" value="1"/>
</dbReference>
<feature type="domain" description="DM2" evidence="3">
    <location>
        <begin position="282"/>
        <end position="359"/>
    </location>
</feature>
<keyword evidence="1" id="KW-0597">Phosphoprotein</keyword>
<proteinExistence type="evidence at transcript level"/>
<dbReference type="Pfam" id="PF02201">
    <property type="entry name" value="SWIB"/>
    <property type="match status" value="1"/>
</dbReference>
<dbReference type="InterPro" id="IPR019835">
    <property type="entry name" value="SWIB_domain"/>
</dbReference>
<evidence type="ECO:0000256" key="2">
    <source>
        <dbReference type="SAM" id="MobiDB-lite"/>
    </source>
</evidence>
<dbReference type="PANTHER" id="PTHR13844">
    <property type="entry name" value="SWI/SNF-RELATED MATRIX-ASSOCIATED ACTIN-DEPENDENT REGULATOR OF CHROMATIN SUBFAMILY D"/>
    <property type="match status" value="1"/>
</dbReference>
<dbReference type="SUPFAM" id="SSF47592">
    <property type="entry name" value="SWIB/MDM2 domain"/>
    <property type="match status" value="1"/>
</dbReference>
<feature type="compositionally biased region" description="Gly residues" evidence="2">
    <location>
        <begin position="46"/>
        <end position="59"/>
    </location>
</feature>
<protein>
    <submittedName>
        <fullName evidence="4">Putative swi/snf transcription activation complex subunit</fullName>
    </submittedName>
</protein>
<evidence type="ECO:0000256" key="1">
    <source>
        <dbReference type="ARBA" id="ARBA00022553"/>
    </source>
</evidence>
<dbReference type="SMART" id="SM00151">
    <property type="entry name" value="SWIB"/>
    <property type="match status" value="1"/>
</dbReference>
<sequence length="509" mass="58212">MAQRFPNTQPPPAPVQQPQRYPAPSGPPLRQYGGPNFPMAQRSGGFVQGGGGPGAGGGMSAPPGPAGMMQRPQQPGGPGGPYSQIRPGPMPGQGQKRPSEVRPPPQQQPKPSKKKKRLADKILPQKVRHLVPESQAYMDLLAFERKLDSTIMRKRLDIQEALKRPMKQKRKLRIFISNTFYPAKEATENEEGSVASWELRVEGRLLEDTKNDPNKLPPLQVKRKFSSFFKSLVIELDKDLYGPDNHLVEWHRTPTTQETDGFQVKRPGDKNVRCTILLLLDYQPLQFKLDPRLARLLGVHTQTRPVIICALWQYIKTHKLQDAHEREFINCDKYLEQIFGCAKMKFAEIPQRLNPLLHPPDPIVINHTIRYSVEGADQKQTSCYDIDVEVDDTLKTQMNNFLLSTASQQEIQSLDNKIHETVETINQLKTNREFFLSFAKDPQQFINKWIVSQTRDLKTMTDVVGNPEEERRAEFYYQNWAPEAVCRYFYTKVQQKRAELEQALGIRNN</sequence>
<feature type="region of interest" description="Disordered" evidence="2">
    <location>
        <begin position="1"/>
        <end position="122"/>
    </location>
</feature>
<organism evidence="4">
    <name type="scientific">Rhodnius neglectus</name>
    <dbReference type="NCBI Taxonomy" id="72488"/>
    <lineage>
        <taxon>Eukaryota</taxon>
        <taxon>Metazoa</taxon>
        <taxon>Ecdysozoa</taxon>
        <taxon>Arthropoda</taxon>
        <taxon>Hexapoda</taxon>
        <taxon>Insecta</taxon>
        <taxon>Pterygota</taxon>
        <taxon>Neoptera</taxon>
        <taxon>Paraneoptera</taxon>
        <taxon>Hemiptera</taxon>
        <taxon>Heteroptera</taxon>
        <taxon>Panheteroptera</taxon>
        <taxon>Cimicomorpha</taxon>
        <taxon>Reduviidae</taxon>
        <taxon>Triatominae</taxon>
        <taxon>Rhodnius</taxon>
    </lineage>
</organism>
<evidence type="ECO:0000313" key="4">
    <source>
        <dbReference type="EMBL" id="JAI56460.1"/>
    </source>
</evidence>